<protein>
    <submittedName>
        <fullName evidence="1">Uncharacterized protein</fullName>
    </submittedName>
</protein>
<proteinExistence type="predicted"/>
<reference evidence="1 2" key="1">
    <citation type="journal article" date="2015" name="Genome Announc.">
        <title>Complete Genome Sequence of Citrobacter Phage CVT22 Isolated from the Gut of the Formosan Subterranean Termite, Coptotermes formosanus Shiraki.</title>
        <authorList>
            <person name="Tikhe C.V."/>
            <person name="Martin T.M."/>
            <person name="Gissendanner C.R."/>
            <person name="Husseneder C."/>
        </authorList>
    </citation>
    <scope>NUCLEOTIDE SEQUENCE [LARGE SCALE GENOMIC DNA]</scope>
</reference>
<accession>A0A0R6BA57</accession>
<keyword evidence="2" id="KW-1185">Reference proteome</keyword>
<name>A0A0R6BA57_9CAUD</name>
<evidence type="ECO:0000313" key="2">
    <source>
        <dbReference type="Proteomes" id="UP000202282"/>
    </source>
</evidence>
<dbReference type="EMBL" id="KP774835">
    <property type="protein sequence ID" value="AJT60760.1"/>
    <property type="molecule type" value="Genomic_DNA"/>
</dbReference>
<organism evidence="1 2">
    <name type="scientific">Citrobacter phage CVT22</name>
    <dbReference type="NCBI Taxonomy" id="1622234"/>
    <lineage>
        <taxon>Viruses</taxon>
        <taxon>Duplodnaviria</taxon>
        <taxon>Heunggongvirae</taxon>
        <taxon>Uroviricota</taxon>
        <taxon>Caudoviricetes</taxon>
        <taxon>Zobellviridae</taxon>
        <taxon>Citrovirus</taxon>
        <taxon>Citrovirus coptotermitis</taxon>
    </lineage>
</organism>
<evidence type="ECO:0000313" key="1">
    <source>
        <dbReference type="EMBL" id="AJT60760.1"/>
    </source>
</evidence>
<dbReference type="Proteomes" id="UP000202282">
    <property type="component" value="Segment"/>
</dbReference>
<dbReference type="RefSeq" id="YP_009168439.1">
    <property type="nucleotide sequence ID" value="NC_027988.2"/>
</dbReference>
<sequence>MSKFKEGDLVYVKKGRHLTCGCDEFQKLMEELKYVEYQFELGACCEAYDQTCWYITGEEGGEGWVIAESDLELVNFTLENE</sequence>
<dbReference type="GeneID" id="26040382"/>
<dbReference type="KEGG" id="vg:26040382"/>